<protein>
    <submittedName>
        <fullName evidence="5">Uncharacterized protein LOC116305230</fullName>
    </submittedName>
</protein>
<dbReference type="Proteomes" id="UP000515163">
    <property type="component" value="Unplaced"/>
</dbReference>
<gene>
    <name evidence="5" type="primary">LOC116305230</name>
</gene>
<evidence type="ECO:0000313" key="5">
    <source>
        <dbReference type="RefSeq" id="XP_031570951.1"/>
    </source>
</evidence>
<proteinExistence type="predicted"/>
<keyword evidence="2" id="KW-0325">Glycoprotein</keyword>
<dbReference type="InterPro" id="IPR026664">
    <property type="entry name" value="Stereocilin-rel"/>
</dbReference>
<organism evidence="4 5">
    <name type="scientific">Actinia tenebrosa</name>
    <name type="common">Australian red waratah sea anemone</name>
    <dbReference type="NCBI Taxonomy" id="6105"/>
    <lineage>
        <taxon>Eukaryota</taxon>
        <taxon>Metazoa</taxon>
        <taxon>Cnidaria</taxon>
        <taxon>Anthozoa</taxon>
        <taxon>Hexacorallia</taxon>
        <taxon>Actiniaria</taxon>
        <taxon>Actiniidae</taxon>
        <taxon>Actinia</taxon>
    </lineage>
</organism>
<keyword evidence="1 3" id="KW-0732">Signal</keyword>
<dbReference type="AlphaFoldDB" id="A0A6P8IUI6"/>
<dbReference type="InParanoid" id="A0A6P8IUI6"/>
<feature type="signal peptide" evidence="3">
    <location>
        <begin position="1"/>
        <end position="26"/>
    </location>
</feature>
<dbReference type="OrthoDB" id="5988105at2759"/>
<evidence type="ECO:0000256" key="1">
    <source>
        <dbReference type="ARBA" id="ARBA00022729"/>
    </source>
</evidence>
<name>A0A6P8IUI6_ACTTE</name>
<feature type="chain" id="PRO_5028184619" evidence="3">
    <location>
        <begin position="27"/>
        <end position="1097"/>
    </location>
</feature>
<evidence type="ECO:0000313" key="4">
    <source>
        <dbReference type="Proteomes" id="UP000515163"/>
    </source>
</evidence>
<dbReference type="KEGG" id="aten:116305230"/>
<sequence>MTFSFRRLFFVFAFSFLLILVTVTPAAPVRPGDDEAKTKKFNSQKDDGPILMTRDEISKVAGEALANATAKKLNILNDTQLEGVGESLARSKNSTAVVAVMRKLTKVKALKLVAKMANSLKKLSRRIQANLMKEIKKKFGDDLSTISKDDIKRLGPKVLQQVSKDDIKKLIKKRDAFDALSEELAKSQDLRDSKRKAIAEGAKTLHGNPNTWDKDIVGKYGGFARPADLDKISPNAIKGALDQLAKNMGIKRVNARKILSKLGESNGLGRPGNWNATTLKRLGGLAKALKPSHIKEMDPTALKDSLAVLGKLDLSKSQARAVIEKIVASKPANQWLSDDLKKAGKLIIGFSRGNLTKLSRAVINESLRELGSVSRELTTEQKREIAKKIDKPSVWTNRGAKKISNLCYGKSSKELKNIGAYVAKELVAAMTPERHAPEAKNRVLKKKIFSTGNVNLTITGAVISSMTLNDLKNANPKRELGLDQPDQPAEEKKDLPWNPALVRQLIDNFKEQEGQPDTWTEKVVSFLVSRGLLTGCSTEDISKIRHLPLEDLADVSDRLLPAQRQAVMKKFKEDKEIKTPTDCSKLTRPDIEALGVLAGDFSNEELENLQQDAALDAVSKIGEDTKLGKKPRELIRRTLDIALKKLGRGSIEEVIEDDILVLGNLVCGLSPEQIAKIPMATFNATKYNIGERTCFSSEQLKTLAKKAKESIEVDKMTSDDVLDLGTIVEGLTADDLRKMRDTVVQEIKDAFGNFKLSSEKAKVLMEKLAKRVTRRRRNTDVSTKNGQELVAMGNMLLGLTSSDIATVNIVAFDDAVSTIGKIDGFSREQLEAWADKAKKAWNSDVAKFKEDQLLRLGAIAIGFTDSELEKMALSSDDVIESLGSQNVKSAEAHGYTLSQLSKALNGIKTLKRKSIDKFTGAEISNLNNFSLALTVEEIGSIPKETFINCIGSLGKTNGWSADQMNKLKEKAVEAHGPVSGWSPAKLSESGRTIGGFTKSELQSLSGEHVSVITPEAIRSMPPSLFAGFTETQLQHLDYNQAAAVTNEQMQALPENLRNILKVKTGSIKPDSSGGAQTYISQVLNIAIILTTVIVINN</sequence>
<dbReference type="PANTHER" id="PTHR23412">
    <property type="entry name" value="STEREOCILIN RELATED"/>
    <property type="match status" value="1"/>
</dbReference>
<reference evidence="5" key="1">
    <citation type="submission" date="2025-08" db="UniProtKB">
        <authorList>
            <consortium name="RefSeq"/>
        </authorList>
    </citation>
    <scope>IDENTIFICATION</scope>
    <source>
        <tissue evidence="5">Tentacle</tissue>
    </source>
</reference>
<accession>A0A6P8IUI6</accession>
<evidence type="ECO:0000256" key="2">
    <source>
        <dbReference type="ARBA" id="ARBA00023180"/>
    </source>
</evidence>
<dbReference type="PANTHER" id="PTHR23412:SF17">
    <property type="entry name" value="OTOANCORIN"/>
    <property type="match status" value="1"/>
</dbReference>
<dbReference type="GeneID" id="116305230"/>
<dbReference type="GO" id="GO:0009986">
    <property type="term" value="C:cell surface"/>
    <property type="evidence" value="ECO:0007669"/>
    <property type="project" value="TreeGrafter"/>
</dbReference>
<keyword evidence="4" id="KW-1185">Reference proteome</keyword>
<dbReference type="RefSeq" id="XP_031570951.1">
    <property type="nucleotide sequence ID" value="XM_031715091.1"/>
</dbReference>
<dbReference type="GO" id="GO:0007160">
    <property type="term" value="P:cell-matrix adhesion"/>
    <property type="evidence" value="ECO:0007669"/>
    <property type="project" value="TreeGrafter"/>
</dbReference>
<evidence type="ECO:0000256" key="3">
    <source>
        <dbReference type="SAM" id="SignalP"/>
    </source>
</evidence>